<dbReference type="GO" id="GO:0015833">
    <property type="term" value="P:peptide transport"/>
    <property type="evidence" value="ECO:0007669"/>
    <property type="project" value="TreeGrafter"/>
</dbReference>
<dbReference type="EMBL" id="CP130612">
    <property type="protein sequence ID" value="WKW11303.1"/>
    <property type="molecule type" value="Genomic_DNA"/>
</dbReference>
<keyword evidence="2" id="KW-0813">Transport</keyword>
<dbReference type="Gene3D" id="3.40.190.10">
    <property type="entry name" value="Periplasmic binding protein-like II"/>
    <property type="match status" value="1"/>
</dbReference>
<dbReference type="Gene3D" id="3.10.105.10">
    <property type="entry name" value="Dipeptide-binding Protein, Domain 3"/>
    <property type="match status" value="1"/>
</dbReference>
<protein>
    <submittedName>
        <fullName evidence="5">Peptide ABC transporter substrate-binding protein</fullName>
    </submittedName>
</protein>
<dbReference type="RefSeq" id="WP_367887002.1">
    <property type="nucleotide sequence ID" value="NZ_CP130612.1"/>
</dbReference>
<dbReference type="PIRSF" id="PIRSF002741">
    <property type="entry name" value="MppA"/>
    <property type="match status" value="1"/>
</dbReference>
<dbReference type="SUPFAM" id="SSF53850">
    <property type="entry name" value="Periplasmic binding protein-like II"/>
    <property type="match status" value="1"/>
</dbReference>
<dbReference type="Gene3D" id="3.90.76.10">
    <property type="entry name" value="Dipeptide-binding Protein, Domain 1"/>
    <property type="match status" value="1"/>
</dbReference>
<dbReference type="CDD" id="cd08513">
    <property type="entry name" value="PBP2_thermophilic_Hb8_like"/>
    <property type="match status" value="1"/>
</dbReference>
<dbReference type="Proteomes" id="UP001229955">
    <property type="component" value="Chromosome"/>
</dbReference>
<organism evidence="5">
    <name type="scientific">Pseudogemmatithrix spongiicola</name>
    <dbReference type="NCBI Taxonomy" id="3062599"/>
    <lineage>
        <taxon>Bacteria</taxon>
        <taxon>Pseudomonadati</taxon>
        <taxon>Gemmatimonadota</taxon>
        <taxon>Gemmatimonadia</taxon>
        <taxon>Gemmatimonadales</taxon>
        <taxon>Gemmatimonadaceae</taxon>
        <taxon>Pseudogemmatithrix</taxon>
    </lineage>
</organism>
<keyword evidence="3" id="KW-0732">Signal</keyword>
<dbReference type="InterPro" id="IPR039424">
    <property type="entry name" value="SBP_5"/>
</dbReference>
<evidence type="ECO:0000313" key="7">
    <source>
        <dbReference type="Proteomes" id="UP001229955"/>
    </source>
</evidence>
<evidence type="ECO:0000313" key="6">
    <source>
        <dbReference type="EMBL" id="WKW14213.1"/>
    </source>
</evidence>
<name>A0AA49JSU1_9BACT</name>
<dbReference type="PROSITE" id="PS51257">
    <property type="entry name" value="PROKAR_LIPOPROTEIN"/>
    <property type="match status" value="1"/>
</dbReference>
<dbReference type="GO" id="GO:1904680">
    <property type="term" value="F:peptide transmembrane transporter activity"/>
    <property type="evidence" value="ECO:0007669"/>
    <property type="project" value="TreeGrafter"/>
</dbReference>
<gene>
    <name evidence="5" type="ORF">Strain138_000544</name>
    <name evidence="6" type="ORF">Strain318_000544</name>
</gene>
<dbReference type="GO" id="GO:0030288">
    <property type="term" value="C:outer membrane-bounded periplasmic space"/>
    <property type="evidence" value="ECO:0007669"/>
    <property type="project" value="UniProtKB-ARBA"/>
</dbReference>
<dbReference type="AlphaFoldDB" id="A0AA49JSU1"/>
<dbReference type="EMBL" id="CP130613">
    <property type="protein sequence ID" value="WKW14213.1"/>
    <property type="molecule type" value="Genomic_DNA"/>
</dbReference>
<evidence type="ECO:0000256" key="2">
    <source>
        <dbReference type="ARBA" id="ARBA00022448"/>
    </source>
</evidence>
<keyword evidence="7" id="KW-1185">Reference proteome</keyword>
<dbReference type="Pfam" id="PF00496">
    <property type="entry name" value="SBP_bac_5"/>
    <property type="match status" value="1"/>
</dbReference>
<accession>A0AA49JYJ6</accession>
<dbReference type="InterPro" id="IPR000914">
    <property type="entry name" value="SBP_5_dom"/>
</dbReference>
<dbReference type="PANTHER" id="PTHR30290">
    <property type="entry name" value="PERIPLASMIC BINDING COMPONENT OF ABC TRANSPORTER"/>
    <property type="match status" value="1"/>
</dbReference>
<comment type="similarity">
    <text evidence="1">Belongs to the bacterial solute-binding protein 5 family.</text>
</comment>
<evidence type="ECO:0000256" key="1">
    <source>
        <dbReference type="ARBA" id="ARBA00005695"/>
    </source>
</evidence>
<sequence>MRRLVPAFLLALAACGDASVRGPLGGTVVVATAADADALLPPLVRSSQGRMAAELLFDRLVEIGPSLNTIGDADFQPRLASSWTWSADSLSIAFELDPDARWHDGRPVVAADVEAGYRALMDSTNGSSARAELADIVEVTPDGERRVSLRFRARSSEQFYAASMIVPLPAHLLPTDGAPLSTSAFARNPIGSGPFRFVAWEPLERLEFAAVDDYYRGRARLDRVIVTVSPEPATGLAKLWAEEADVWELVPAGDLAEAAKHPHVRLVLANSFDYTYVAFNFRDARNRERPHPLFTDAALRRAIAHAVDREQAVRAVFDTLAFVADAPMVHAQFTFDSTVRAVPHDRARAAAILDSLGWRVDPRDGIRRKDGRRLAFSALVPGSSRNRERMAVTLQEQLRQVGIAMELERTENRTFTQKREAGQFDVVFGGWLTVPSPRTLVGTWMSATKPGQGTRNDGRWENAEFDAAVSAGLSTMNRDDAKRAFSRAYQTIADDVPALFLYEPRIVAGVHRRLTVPAWRPDGWWRTLHEWSVDPAQRLPRDARPAN</sequence>
<dbReference type="KEGG" id="pspc:Strain318_000544"/>
<evidence type="ECO:0000313" key="5">
    <source>
        <dbReference type="EMBL" id="WKW11303.1"/>
    </source>
</evidence>
<accession>A0AA49JSU1</accession>
<proteinExistence type="inferred from homology"/>
<dbReference type="GO" id="GO:0043190">
    <property type="term" value="C:ATP-binding cassette (ABC) transporter complex"/>
    <property type="evidence" value="ECO:0007669"/>
    <property type="project" value="InterPro"/>
</dbReference>
<dbReference type="InterPro" id="IPR030678">
    <property type="entry name" value="Peptide/Ni-bd"/>
</dbReference>
<reference evidence="5" key="1">
    <citation type="submission" date="2023-07" db="EMBL/GenBank/DDBJ databases">
        <authorList>
            <person name="Haufschild T."/>
            <person name="Kallscheuer N."/>
            <person name="Hammer J."/>
            <person name="Kohn T."/>
            <person name="Kabuu M."/>
            <person name="Jogler M."/>
            <person name="Wohfarth N."/>
            <person name="Heuer A."/>
            <person name="Rohde M."/>
            <person name="van Teeseling M.C.F."/>
            <person name="Jogler C."/>
        </authorList>
    </citation>
    <scope>NUCLEOTIDE SEQUENCE</scope>
    <source>
        <strain evidence="5">Strain 138</strain>
        <strain evidence="6">Strain 318</strain>
    </source>
</reference>
<evidence type="ECO:0000259" key="4">
    <source>
        <dbReference type="Pfam" id="PF00496"/>
    </source>
</evidence>
<feature type="domain" description="Solute-binding protein family 5" evidence="4">
    <location>
        <begin position="75"/>
        <end position="448"/>
    </location>
</feature>
<dbReference type="PANTHER" id="PTHR30290:SF9">
    <property type="entry name" value="OLIGOPEPTIDE-BINDING PROTEIN APPA"/>
    <property type="match status" value="1"/>
</dbReference>
<evidence type="ECO:0000256" key="3">
    <source>
        <dbReference type="ARBA" id="ARBA00022729"/>
    </source>
</evidence>